<protein>
    <submittedName>
        <fullName evidence="7">Putative fimbrial protein</fullName>
    </submittedName>
</protein>
<dbReference type="Pfam" id="PF00419">
    <property type="entry name" value="Fimbrial"/>
    <property type="match status" value="1"/>
</dbReference>
<dbReference type="AlphaFoldDB" id="I4K4K3"/>
<organism evidence="7 8">
    <name type="scientific">Pseudomonas lactis</name>
    <dbReference type="NCBI Taxonomy" id="1615674"/>
    <lineage>
        <taxon>Bacteria</taxon>
        <taxon>Pseudomonadati</taxon>
        <taxon>Pseudomonadota</taxon>
        <taxon>Gammaproteobacteria</taxon>
        <taxon>Pseudomonadales</taxon>
        <taxon>Pseudomonadaceae</taxon>
        <taxon>Pseudomonas</taxon>
    </lineage>
</organism>
<keyword evidence="3 5" id="KW-0732">Signal</keyword>
<evidence type="ECO:0000259" key="6">
    <source>
        <dbReference type="Pfam" id="PF00419"/>
    </source>
</evidence>
<evidence type="ECO:0000256" key="5">
    <source>
        <dbReference type="SAM" id="SignalP"/>
    </source>
</evidence>
<dbReference type="InterPro" id="IPR036937">
    <property type="entry name" value="Adhesion_dom_fimbrial_sf"/>
</dbReference>
<dbReference type="PANTHER" id="PTHR33420:SF3">
    <property type="entry name" value="FIMBRIAL SUBUNIT ELFA"/>
    <property type="match status" value="1"/>
</dbReference>
<evidence type="ECO:0000256" key="1">
    <source>
        <dbReference type="ARBA" id="ARBA00004561"/>
    </source>
</evidence>
<sequence>MKGFFSLGSIIRALMLYAIAQTSHAAVSCGVDSGGPSGIRGTMALQISSLTVPRDTPNGTQLYIQNFRQAGVGTALTCTPSILGTLGMTPHYIVRGLGANTNSTANVYYANKIYETGVPGIGVAWKSGHVGMRAVGSAFEFGPMVNDCQVPIVSGLCRTGQLKFDSPALVLIKTGPVGAGVINASALGMLQQNAKFHDSPIYTLNEIGVTGSINVVSRTCQTPDVQVLMGSHKTSSLTGKGSSTPEVVFHIPFANCPGFPGYYGNTSAGNVPSSSENGVINSGVLVNNTISFRIEPMTTPIDATNGVLSLTTGAGMATGVGVKITYPKGKIIPLYQNQEILFSPLIGADTTGFSLSFAARYVQTADKVTPGQANAVATYTIIYK</sequence>
<dbReference type="RefSeq" id="WP_003189504.1">
    <property type="nucleotide sequence ID" value="NZ_CM001513.1"/>
</dbReference>
<evidence type="ECO:0000313" key="8">
    <source>
        <dbReference type="Proteomes" id="UP000003213"/>
    </source>
</evidence>
<proteinExistence type="inferred from homology"/>
<dbReference type="PATRIC" id="fig|1038924.3.peg.1449"/>
<keyword evidence="4" id="KW-0281">Fimbrium</keyword>
<feature type="domain" description="Fimbrial-type adhesion" evidence="6">
    <location>
        <begin position="209"/>
        <end position="384"/>
    </location>
</feature>
<dbReference type="InterPro" id="IPR000259">
    <property type="entry name" value="Adhesion_dom_fimbrial"/>
</dbReference>
<evidence type="ECO:0000256" key="3">
    <source>
        <dbReference type="ARBA" id="ARBA00022729"/>
    </source>
</evidence>
<gene>
    <name evidence="7" type="ORF">PflSS101_1478</name>
</gene>
<feature type="signal peptide" evidence="5">
    <location>
        <begin position="1"/>
        <end position="25"/>
    </location>
</feature>
<dbReference type="Gene3D" id="2.60.40.3310">
    <property type="match status" value="1"/>
</dbReference>
<dbReference type="SUPFAM" id="SSF49401">
    <property type="entry name" value="Bacterial adhesins"/>
    <property type="match status" value="1"/>
</dbReference>
<dbReference type="Gene3D" id="2.60.40.1090">
    <property type="entry name" value="Fimbrial-type adhesion domain"/>
    <property type="match status" value="1"/>
</dbReference>
<evidence type="ECO:0000256" key="4">
    <source>
        <dbReference type="ARBA" id="ARBA00023263"/>
    </source>
</evidence>
<comment type="caution">
    <text evidence="7">The sequence shown here is derived from an EMBL/GenBank/DDBJ whole genome shotgun (WGS) entry which is preliminary data.</text>
</comment>
<comment type="subcellular location">
    <subcellularLocation>
        <location evidence="1">Fimbrium</location>
    </subcellularLocation>
</comment>
<feature type="chain" id="PRO_5003691468" evidence="5">
    <location>
        <begin position="26"/>
        <end position="384"/>
    </location>
</feature>
<dbReference type="EMBL" id="AHPN01000001">
    <property type="protein sequence ID" value="EIK59643.1"/>
    <property type="molecule type" value="Genomic_DNA"/>
</dbReference>
<evidence type="ECO:0000313" key="7">
    <source>
        <dbReference type="EMBL" id="EIK59643.1"/>
    </source>
</evidence>
<evidence type="ECO:0000256" key="2">
    <source>
        <dbReference type="ARBA" id="ARBA00006671"/>
    </source>
</evidence>
<accession>I4K4K3</accession>
<reference evidence="7 8" key="1">
    <citation type="journal article" date="2012" name="PLoS Genet.">
        <title>Comparative Genomics of Plant-Associated Pseudomonas spp.: Insights into Diversity and Inheritance of Traits Involved in Multitrophic Interactions.</title>
        <authorList>
            <person name="Loper J.E."/>
            <person name="Hassan K.A."/>
            <person name="Mavrodi D.V."/>
            <person name="Davis E.W.II."/>
            <person name="Lim C.K."/>
            <person name="Shaffer B.T."/>
            <person name="Elbourne L.D."/>
            <person name="Stockwell V.O."/>
            <person name="Hartney S.L."/>
            <person name="Breakwell K."/>
            <person name="Henkels M.D."/>
            <person name="Tetu S.G."/>
            <person name="Rangel L.I."/>
            <person name="Kidarsa T.A."/>
            <person name="Wilson N.L."/>
            <person name="van de Mortel J.E."/>
            <person name="Song C."/>
            <person name="Blumhagen R."/>
            <person name="Radune D."/>
            <person name="Hostetler J.B."/>
            <person name="Brinkac L.M."/>
            <person name="Durkin A.S."/>
            <person name="Kluepfel D.A."/>
            <person name="Wechter W.P."/>
            <person name="Anderson A.J."/>
            <person name="Kim Y.C."/>
            <person name="Pierson L.S.III."/>
            <person name="Pierson E.A."/>
            <person name="Lindow S.E."/>
            <person name="Kobayashi D.Y."/>
            <person name="Raaijmakers J.M."/>
            <person name="Weller D.M."/>
            <person name="Thomashow L.S."/>
            <person name="Allen A.E."/>
            <person name="Paulsen I.T."/>
        </authorList>
    </citation>
    <scope>NUCLEOTIDE SEQUENCE [LARGE SCALE GENOMIC DNA]</scope>
    <source>
        <strain evidence="7 8">SS101</strain>
    </source>
</reference>
<dbReference type="GO" id="GO:0009289">
    <property type="term" value="C:pilus"/>
    <property type="evidence" value="ECO:0007669"/>
    <property type="project" value="UniProtKB-SubCell"/>
</dbReference>
<dbReference type="Proteomes" id="UP000003213">
    <property type="component" value="Chromosome"/>
</dbReference>
<name>I4K4K3_9PSED</name>
<dbReference type="InterPro" id="IPR050263">
    <property type="entry name" value="Bact_Fimbrial_Adh_Pro"/>
</dbReference>
<dbReference type="GO" id="GO:0043709">
    <property type="term" value="P:cell adhesion involved in single-species biofilm formation"/>
    <property type="evidence" value="ECO:0007669"/>
    <property type="project" value="TreeGrafter"/>
</dbReference>
<comment type="similarity">
    <text evidence="2">Belongs to the fimbrial protein family.</text>
</comment>
<dbReference type="HOGENOM" id="CLU_058392_1_1_6"/>
<dbReference type="InterPro" id="IPR008966">
    <property type="entry name" value="Adhesion_dom_sf"/>
</dbReference>
<dbReference type="PANTHER" id="PTHR33420">
    <property type="entry name" value="FIMBRIAL SUBUNIT ELFA-RELATED"/>
    <property type="match status" value="1"/>
</dbReference>
<dbReference type="PROSITE" id="PS51257">
    <property type="entry name" value="PROKAR_LIPOPROTEIN"/>
    <property type="match status" value="1"/>
</dbReference>